<dbReference type="EMBL" id="CM026431">
    <property type="protein sequence ID" value="KAG0558326.1"/>
    <property type="molecule type" value="Genomic_DNA"/>
</dbReference>
<feature type="transmembrane region" description="Helical" evidence="1">
    <location>
        <begin position="171"/>
        <end position="192"/>
    </location>
</feature>
<name>A0A8T0GFW6_CERPU</name>
<sequence>MAYVADKGVVSTETDRNSESVRAQILVSISDDRRLSAALGELESTSALLERSVHRNKKQIRATHDEIWRLVGHYCVFQVVLLLAVGQVNVPECRNLWAPFLLSALSSIITFRGICVKYWRIRSLENIVSSEDRTLKVAVKRIYELKQEGSNYFNLSSHRDDYVKPKSRPAVIDYFVVLPLVSFSVIVLASIWQTLCRR</sequence>
<comment type="caution">
    <text evidence="2">The sequence shown here is derived from an EMBL/GenBank/DDBJ whole genome shotgun (WGS) entry which is preliminary data.</text>
</comment>
<evidence type="ECO:0000256" key="1">
    <source>
        <dbReference type="SAM" id="Phobius"/>
    </source>
</evidence>
<proteinExistence type="predicted"/>
<keyword evidence="1" id="KW-0812">Transmembrane</keyword>
<dbReference type="PANTHER" id="PTHR33287:SF11">
    <property type="entry name" value="OS03G0778400 PROTEIN"/>
    <property type="match status" value="1"/>
</dbReference>
<dbReference type="PANTHER" id="PTHR33287">
    <property type="entry name" value="OS03G0453550 PROTEIN"/>
    <property type="match status" value="1"/>
</dbReference>
<organism evidence="2 3">
    <name type="scientific">Ceratodon purpureus</name>
    <name type="common">Fire moss</name>
    <name type="synonym">Dicranum purpureum</name>
    <dbReference type="NCBI Taxonomy" id="3225"/>
    <lineage>
        <taxon>Eukaryota</taxon>
        <taxon>Viridiplantae</taxon>
        <taxon>Streptophyta</taxon>
        <taxon>Embryophyta</taxon>
        <taxon>Bryophyta</taxon>
        <taxon>Bryophytina</taxon>
        <taxon>Bryopsida</taxon>
        <taxon>Dicranidae</taxon>
        <taxon>Pseudoditrichales</taxon>
        <taxon>Ditrichaceae</taxon>
        <taxon>Ceratodon</taxon>
    </lineage>
</organism>
<feature type="transmembrane region" description="Helical" evidence="1">
    <location>
        <begin position="96"/>
        <end position="115"/>
    </location>
</feature>
<keyword evidence="1" id="KW-1133">Transmembrane helix</keyword>
<keyword evidence="1" id="KW-0472">Membrane</keyword>
<dbReference type="Proteomes" id="UP000822688">
    <property type="component" value="Chromosome 10"/>
</dbReference>
<accession>A0A8T0GFW6</accession>
<dbReference type="AlphaFoldDB" id="A0A8T0GFW6"/>
<evidence type="ECO:0000313" key="3">
    <source>
        <dbReference type="Proteomes" id="UP000822688"/>
    </source>
</evidence>
<feature type="transmembrane region" description="Helical" evidence="1">
    <location>
        <begin position="67"/>
        <end position="90"/>
    </location>
</feature>
<evidence type="ECO:0000313" key="2">
    <source>
        <dbReference type="EMBL" id="KAG0558326.1"/>
    </source>
</evidence>
<protein>
    <submittedName>
        <fullName evidence="2">Uncharacterized protein</fullName>
    </submittedName>
</protein>
<keyword evidence="3" id="KW-1185">Reference proteome</keyword>
<gene>
    <name evidence="2" type="ORF">KC19_10G019400</name>
</gene>
<reference evidence="2" key="1">
    <citation type="submission" date="2020-06" db="EMBL/GenBank/DDBJ databases">
        <title>WGS assembly of Ceratodon purpureus strain R40.</title>
        <authorList>
            <person name="Carey S.B."/>
            <person name="Jenkins J."/>
            <person name="Shu S."/>
            <person name="Lovell J.T."/>
            <person name="Sreedasyam A."/>
            <person name="Maumus F."/>
            <person name="Tiley G.P."/>
            <person name="Fernandez-Pozo N."/>
            <person name="Barry K."/>
            <person name="Chen C."/>
            <person name="Wang M."/>
            <person name="Lipzen A."/>
            <person name="Daum C."/>
            <person name="Saski C.A."/>
            <person name="Payton A.C."/>
            <person name="Mcbreen J.C."/>
            <person name="Conrad R.E."/>
            <person name="Kollar L.M."/>
            <person name="Olsson S."/>
            <person name="Huttunen S."/>
            <person name="Landis J.B."/>
            <person name="Wickett N.J."/>
            <person name="Johnson M.G."/>
            <person name="Rensing S.A."/>
            <person name="Grimwood J."/>
            <person name="Schmutz J."/>
            <person name="Mcdaniel S.F."/>
        </authorList>
    </citation>
    <scope>NUCLEOTIDE SEQUENCE</scope>
    <source>
        <strain evidence="2">R40</strain>
    </source>
</reference>